<dbReference type="Proteomes" id="UP000887540">
    <property type="component" value="Unplaced"/>
</dbReference>
<organism evidence="1 2">
    <name type="scientific">Acrobeloides nanus</name>
    <dbReference type="NCBI Taxonomy" id="290746"/>
    <lineage>
        <taxon>Eukaryota</taxon>
        <taxon>Metazoa</taxon>
        <taxon>Ecdysozoa</taxon>
        <taxon>Nematoda</taxon>
        <taxon>Chromadorea</taxon>
        <taxon>Rhabditida</taxon>
        <taxon>Tylenchina</taxon>
        <taxon>Cephalobomorpha</taxon>
        <taxon>Cephaloboidea</taxon>
        <taxon>Cephalobidae</taxon>
        <taxon>Acrobeloides</taxon>
    </lineage>
</organism>
<reference evidence="2" key="1">
    <citation type="submission" date="2022-11" db="UniProtKB">
        <authorList>
            <consortium name="WormBaseParasite"/>
        </authorList>
    </citation>
    <scope>IDENTIFICATION</scope>
</reference>
<dbReference type="AlphaFoldDB" id="A0A914CSF5"/>
<evidence type="ECO:0000313" key="2">
    <source>
        <dbReference type="WBParaSite" id="ACRNAN_scaffold1348.g16778.t1"/>
    </source>
</evidence>
<dbReference type="WBParaSite" id="ACRNAN_scaffold1348.g16778.t1">
    <property type="protein sequence ID" value="ACRNAN_scaffold1348.g16778.t1"/>
    <property type="gene ID" value="ACRNAN_scaffold1348.g16778"/>
</dbReference>
<proteinExistence type="predicted"/>
<accession>A0A914CSF5</accession>
<keyword evidence="1" id="KW-1185">Reference proteome</keyword>
<sequence>MVEAVHFRVSINHLCHLLVTATLHIFIEFFFNYSIQEPQSLTGIIRKRVASFVRAYIIHDSWIIPFGLIHSSTTDNKQLLDDAFNAYNTILFEVHSRIDNTRIFIDTIQCWT</sequence>
<evidence type="ECO:0000313" key="1">
    <source>
        <dbReference type="Proteomes" id="UP000887540"/>
    </source>
</evidence>
<protein>
    <submittedName>
        <fullName evidence="2">Uncharacterized protein</fullName>
    </submittedName>
</protein>
<name>A0A914CSF5_9BILA</name>